<accession>A0A6P4DXI8</accession>
<proteinExistence type="predicted"/>
<gene>
    <name evidence="8" type="primary">LOC108038175</name>
</gene>
<evidence type="ECO:0000256" key="3">
    <source>
        <dbReference type="ARBA" id="ARBA00022741"/>
    </source>
</evidence>
<protein>
    <submittedName>
        <fullName evidence="8">Cyclin-dependent kinase 14-like</fullName>
    </submittedName>
</protein>
<dbReference type="PANTHER" id="PTHR24056:SF246">
    <property type="entry name" value="ECDYSONE-INDUCED PROTEIN 63E, ISOFORM N"/>
    <property type="match status" value="1"/>
</dbReference>
<keyword evidence="5" id="KW-0067">ATP-binding</keyword>
<evidence type="ECO:0000256" key="5">
    <source>
        <dbReference type="ARBA" id="ARBA00022840"/>
    </source>
</evidence>
<dbReference type="PROSITE" id="PS50011">
    <property type="entry name" value="PROTEIN_KINASE_DOM"/>
    <property type="match status" value="1"/>
</dbReference>
<dbReference type="OrthoDB" id="1732493at2759"/>
<dbReference type="GO" id="GO:0005524">
    <property type="term" value="F:ATP binding"/>
    <property type="evidence" value="ECO:0007669"/>
    <property type="project" value="UniProtKB-KW"/>
</dbReference>
<dbReference type="Pfam" id="PF00069">
    <property type="entry name" value="Pkinase"/>
    <property type="match status" value="1"/>
</dbReference>
<keyword evidence="4" id="KW-0418">Kinase</keyword>
<organism evidence="8">
    <name type="scientific">Drosophila rhopaloa</name>
    <name type="common">Fruit fly</name>
    <dbReference type="NCBI Taxonomy" id="1041015"/>
    <lineage>
        <taxon>Eukaryota</taxon>
        <taxon>Metazoa</taxon>
        <taxon>Ecdysozoa</taxon>
        <taxon>Arthropoda</taxon>
        <taxon>Hexapoda</taxon>
        <taxon>Insecta</taxon>
        <taxon>Pterygota</taxon>
        <taxon>Neoptera</taxon>
        <taxon>Endopterygota</taxon>
        <taxon>Diptera</taxon>
        <taxon>Brachycera</taxon>
        <taxon>Muscomorpha</taxon>
        <taxon>Ephydroidea</taxon>
        <taxon>Drosophilidae</taxon>
        <taxon>Drosophila</taxon>
        <taxon>Sophophora</taxon>
    </lineage>
</organism>
<dbReference type="AlphaFoldDB" id="A0A6P4DXI8"/>
<feature type="compositionally biased region" description="Basic residues" evidence="6">
    <location>
        <begin position="1"/>
        <end position="12"/>
    </location>
</feature>
<dbReference type="InterPro" id="IPR000719">
    <property type="entry name" value="Prot_kinase_dom"/>
</dbReference>
<dbReference type="InterPro" id="IPR050108">
    <property type="entry name" value="CDK"/>
</dbReference>
<feature type="non-terminal residue" evidence="8">
    <location>
        <position position="1"/>
    </location>
</feature>
<dbReference type="GO" id="GO:0005737">
    <property type="term" value="C:cytoplasm"/>
    <property type="evidence" value="ECO:0007669"/>
    <property type="project" value="TreeGrafter"/>
</dbReference>
<dbReference type="PANTHER" id="PTHR24056">
    <property type="entry name" value="CELL DIVISION PROTEIN KINASE"/>
    <property type="match status" value="1"/>
</dbReference>
<sequence length="200" mass="22479">TTPAGKKQKRAKNKGEKEADEDADADVVAMGTCRHLPGKSVWVATRTIDVLLGSTEYSTSLDMWGVGCIFVEMVTGMPTFPGIRDTYDQLDKIFKLLGTPTEDTWAGVTHFPGYKPHKLGFYRPRKLGHNFPRLYDIIEGETIANGFLQLNPEQRLGADDALQHPYFAQLPKKLYELPDETSIFTVEGVQLYTEPNRQNK</sequence>
<evidence type="ECO:0000256" key="6">
    <source>
        <dbReference type="SAM" id="MobiDB-lite"/>
    </source>
</evidence>
<dbReference type="GO" id="GO:0004693">
    <property type="term" value="F:cyclin-dependent protein serine/threonine kinase activity"/>
    <property type="evidence" value="ECO:0007669"/>
    <property type="project" value="TreeGrafter"/>
</dbReference>
<dbReference type="RefSeq" id="XP_016970410.1">
    <property type="nucleotide sequence ID" value="XM_017114921.1"/>
</dbReference>
<evidence type="ECO:0000256" key="2">
    <source>
        <dbReference type="ARBA" id="ARBA00022679"/>
    </source>
</evidence>
<evidence type="ECO:0000256" key="1">
    <source>
        <dbReference type="ARBA" id="ARBA00022527"/>
    </source>
</evidence>
<keyword evidence="3" id="KW-0547">Nucleotide-binding</keyword>
<keyword evidence="1" id="KW-0723">Serine/threonine-protein kinase</keyword>
<dbReference type="InterPro" id="IPR011009">
    <property type="entry name" value="Kinase-like_dom_sf"/>
</dbReference>
<feature type="region of interest" description="Disordered" evidence="6">
    <location>
        <begin position="1"/>
        <end position="23"/>
    </location>
</feature>
<feature type="domain" description="Protein kinase" evidence="7">
    <location>
        <begin position="1"/>
        <end position="167"/>
    </location>
</feature>
<evidence type="ECO:0000313" key="8">
    <source>
        <dbReference type="RefSeq" id="XP_016970410.1"/>
    </source>
</evidence>
<reference evidence="8" key="1">
    <citation type="submission" date="2025-08" db="UniProtKB">
        <authorList>
            <consortium name="RefSeq"/>
        </authorList>
    </citation>
    <scope>IDENTIFICATION</scope>
</reference>
<dbReference type="Gene3D" id="1.10.510.10">
    <property type="entry name" value="Transferase(Phosphotransferase) domain 1"/>
    <property type="match status" value="1"/>
</dbReference>
<dbReference type="GO" id="GO:0005634">
    <property type="term" value="C:nucleus"/>
    <property type="evidence" value="ECO:0007669"/>
    <property type="project" value="TreeGrafter"/>
</dbReference>
<name>A0A6P4DXI8_DRORH</name>
<evidence type="ECO:0000256" key="4">
    <source>
        <dbReference type="ARBA" id="ARBA00022777"/>
    </source>
</evidence>
<dbReference type="SUPFAM" id="SSF56112">
    <property type="entry name" value="Protein kinase-like (PK-like)"/>
    <property type="match status" value="1"/>
</dbReference>
<evidence type="ECO:0000259" key="7">
    <source>
        <dbReference type="PROSITE" id="PS50011"/>
    </source>
</evidence>
<keyword evidence="2" id="KW-0808">Transferase</keyword>